<keyword evidence="1" id="KW-0812">Transmembrane</keyword>
<feature type="transmembrane region" description="Helical" evidence="1">
    <location>
        <begin position="53"/>
        <end position="83"/>
    </location>
</feature>
<evidence type="ECO:0000313" key="2">
    <source>
        <dbReference type="EMBL" id="CDH60859.1"/>
    </source>
</evidence>
<protein>
    <submittedName>
        <fullName evidence="2">Uncharacterized protein</fullName>
    </submittedName>
</protein>
<evidence type="ECO:0000256" key="1">
    <source>
        <dbReference type="SAM" id="Phobius"/>
    </source>
</evidence>
<keyword evidence="1" id="KW-0472">Membrane</keyword>
<sequence>MKQVLAIRYLANLLLQGQYGCQSIVSHNISPLFLNHPSSPNIKGPLVSIQNALYTILTILTIITVITVTTITTIITVIVLIIIRITNSMHLRLPNAIQCSFP</sequence>
<dbReference type="EMBL" id="CBTN010000111">
    <property type="protein sequence ID" value="CDH60859.1"/>
    <property type="molecule type" value="Genomic_DNA"/>
</dbReference>
<proteinExistence type="predicted"/>
<dbReference type="Proteomes" id="UP000027586">
    <property type="component" value="Unassembled WGS sequence"/>
</dbReference>
<reference evidence="2" key="1">
    <citation type="submission" date="2013-08" db="EMBL/GenBank/DDBJ databases">
        <title>Gene expansion shapes genome architecture in the human pathogen Lichtheimia corymbifera: an evolutionary genomics analysis in the ancient terrestrial Mucorales (Mucoromycotina).</title>
        <authorList>
            <person name="Schwartze V.U."/>
            <person name="Winter S."/>
            <person name="Shelest E."/>
            <person name="Marcet-Houben M."/>
            <person name="Horn F."/>
            <person name="Wehner S."/>
            <person name="Hoffmann K."/>
            <person name="Riege K."/>
            <person name="Sammeth M."/>
            <person name="Nowrousian M."/>
            <person name="Valiante V."/>
            <person name="Linde J."/>
            <person name="Jacobsen I.D."/>
            <person name="Marz M."/>
            <person name="Brakhage A.A."/>
            <person name="Gabaldon T."/>
            <person name="Bocker S."/>
            <person name="Voigt K."/>
        </authorList>
    </citation>
    <scope>NUCLEOTIDE SEQUENCE [LARGE SCALE GENOMIC DNA]</scope>
    <source>
        <strain evidence="2">FSU 9682</strain>
    </source>
</reference>
<accession>A0A068SEZ2</accession>
<gene>
    <name evidence="2" type="ORF">LCOR_11635.1</name>
</gene>
<comment type="caution">
    <text evidence="2">The sequence shown here is derived from an EMBL/GenBank/DDBJ whole genome shotgun (WGS) entry which is preliminary data.</text>
</comment>
<organism evidence="2 3">
    <name type="scientific">Lichtheimia corymbifera JMRC:FSU:9682</name>
    <dbReference type="NCBI Taxonomy" id="1263082"/>
    <lineage>
        <taxon>Eukaryota</taxon>
        <taxon>Fungi</taxon>
        <taxon>Fungi incertae sedis</taxon>
        <taxon>Mucoromycota</taxon>
        <taxon>Mucoromycotina</taxon>
        <taxon>Mucoromycetes</taxon>
        <taxon>Mucorales</taxon>
        <taxon>Lichtheimiaceae</taxon>
        <taxon>Lichtheimia</taxon>
    </lineage>
</organism>
<evidence type="ECO:0000313" key="3">
    <source>
        <dbReference type="Proteomes" id="UP000027586"/>
    </source>
</evidence>
<dbReference type="AlphaFoldDB" id="A0A068SEZ2"/>
<keyword evidence="1" id="KW-1133">Transmembrane helix</keyword>
<name>A0A068SEZ2_9FUNG</name>
<keyword evidence="3" id="KW-1185">Reference proteome</keyword>
<dbReference type="VEuPathDB" id="FungiDB:LCOR_11635.1"/>